<reference evidence="5 6" key="1">
    <citation type="submission" date="2018-06" db="EMBL/GenBank/DDBJ databases">
        <title>Halonotius sp. F13-13 a new haloarchaeeon isolated from a solar saltern from Isla Cristina, Huelva, Spain.</title>
        <authorList>
            <person name="Duran-Viseras A."/>
            <person name="Sanchez-Porro C."/>
            <person name="Ventosa A."/>
        </authorList>
    </citation>
    <scope>NUCLEOTIDE SEQUENCE [LARGE SCALE GENOMIC DNA]</scope>
    <source>
        <strain evidence="5 6">CECT 7525</strain>
    </source>
</reference>
<comment type="caution">
    <text evidence="5">The sequence shown here is derived from an EMBL/GenBank/DDBJ whole genome shotgun (WGS) entry which is preliminary data.</text>
</comment>
<evidence type="ECO:0000256" key="3">
    <source>
        <dbReference type="ARBA" id="ARBA00022801"/>
    </source>
</evidence>
<evidence type="ECO:0000256" key="2">
    <source>
        <dbReference type="ARBA" id="ARBA00022722"/>
    </source>
</evidence>
<keyword evidence="3 5" id="KW-0378">Hydrolase</keyword>
<dbReference type="EMBL" id="QMDW01000001">
    <property type="protein sequence ID" value="RJX51770.1"/>
    <property type="molecule type" value="Genomic_DNA"/>
</dbReference>
<dbReference type="Pfam" id="PF02609">
    <property type="entry name" value="Exonuc_VII_S"/>
    <property type="match status" value="1"/>
</dbReference>
<dbReference type="RefSeq" id="WP_120082483.1">
    <property type="nucleotide sequence ID" value="NZ_QMDW01000001.1"/>
</dbReference>
<accession>A0A3A6QS71</accession>
<feature type="coiled-coil region" evidence="4">
    <location>
        <begin position="11"/>
        <end position="48"/>
    </location>
</feature>
<proteinExistence type="predicted"/>
<dbReference type="AlphaFoldDB" id="A0A3A6QS71"/>
<dbReference type="InterPro" id="IPR037004">
    <property type="entry name" value="Exonuc_VII_ssu_sf"/>
</dbReference>
<dbReference type="Proteomes" id="UP000281564">
    <property type="component" value="Unassembled WGS sequence"/>
</dbReference>
<name>A0A3A6QS71_9EURY</name>
<dbReference type="InterPro" id="IPR003761">
    <property type="entry name" value="Exonuc_VII_S"/>
</dbReference>
<sequence length="59" mass="6514">MSENTPVSDKVDRVEAIIEQLENGEVSLEEAQELREEGEELLTELEGTLAVGDGEIIEQ</sequence>
<keyword evidence="2" id="KW-0540">Nuclease</keyword>
<dbReference type="GO" id="GO:0009318">
    <property type="term" value="C:exodeoxyribonuclease VII complex"/>
    <property type="evidence" value="ECO:0007669"/>
    <property type="project" value="InterPro"/>
</dbReference>
<dbReference type="NCBIfam" id="TIGR01280">
    <property type="entry name" value="xseB"/>
    <property type="match status" value="1"/>
</dbReference>
<evidence type="ECO:0000256" key="4">
    <source>
        <dbReference type="SAM" id="Coils"/>
    </source>
</evidence>
<protein>
    <submittedName>
        <fullName evidence="5">Exodeoxyribonuclease VII small subunit</fullName>
        <ecNumber evidence="5">3.1.11.6</ecNumber>
    </submittedName>
</protein>
<dbReference type="Gene3D" id="1.10.287.1040">
    <property type="entry name" value="Exonuclease VII, small subunit"/>
    <property type="match status" value="1"/>
</dbReference>
<evidence type="ECO:0000313" key="5">
    <source>
        <dbReference type="EMBL" id="RJX51770.1"/>
    </source>
</evidence>
<gene>
    <name evidence="5" type="primary">xseB</name>
    <name evidence="5" type="ORF">DP106_00160</name>
</gene>
<keyword evidence="1" id="KW-0963">Cytoplasm</keyword>
<dbReference type="GO" id="GO:0006308">
    <property type="term" value="P:DNA catabolic process"/>
    <property type="evidence" value="ECO:0007669"/>
    <property type="project" value="InterPro"/>
</dbReference>
<dbReference type="EC" id="3.1.11.6" evidence="5"/>
<organism evidence="5 6">
    <name type="scientific">Halonotius pteroides</name>
    <dbReference type="NCBI Taxonomy" id="268735"/>
    <lineage>
        <taxon>Archaea</taxon>
        <taxon>Methanobacteriati</taxon>
        <taxon>Methanobacteriota</taxon>
        <taxon>Stenosarchaea group</taxon>
        <taxon>Halobacteria</taxon>
        <taxon>Halobacteriales</taxon>
        <taxon>Haloferacaceae</taxon>
        <taxon>Halonotius</taxon>
    </lineage>
</organism>
<evidence type="ECO:0000313" key="6">
    <source>
        <dbReference type="Proteomes" id="UP000281564"/>
    </source>
</evidence>
<keyword evidence="4" id="KW-0175">Coiled coil</keyword>
<evidence type="ECO:0000256" key="1">
    <source>
        <dbReference type="ARBA" id="ARBA00022490"/>
    </source>
</evidence>
<dbReference type="SUPFAM" id="SSF116842">
    <property type="entry name" value="XseB-like"/>
    <property type="match status" value="1"/>
</dbReference>
<dbReference type="GO" id="GO:0008855">
    <property type="term" value="F:exodeoxyribonuclease VII activity"/>
    <property type="evidence" value="ECO:0007669"/>
    <property type="project" value="UniProtKB-EC"/>
</dbReference>
<keyword evidence="6" id="KW-1185">Reference proteome</keyword>